<gene>
    <name evidence="4" type="ORF">HTZ77_06215</name>
</gene>
<dbReference type="Pfam" id="PF00106">
    <property type="entry name" value="adh_short"/>
    <property type="match status" value="1"/>
</dbReference>
<dbReference type="AlphaFoldDB" id="A0A7Y6I5B8"/>
<dbReference type="SUPFAM" id="SSF51735">
    <property type="entry name" value="NAD(P)-binding Rossmann-fold domains"/>
    <property type="match status" value="1"/>
</dbReference>
<reference evidence="4 5" key="1">
    <citation type="submission" date="2020-06" db="EMBL/GenBank/DDBJ databases">
        <title>Nonomuraea sp. SMC257, a novel actinomycete isolated from soil.</title>
        <authorList>
            <person name="Chanama M."/>
        </authorList>
    </citation>
    <scope>NUCLEOTIDE SEQUENCE [LARGE SCALE GENOMIC DNA]</scope>
    <source>
        <strain evidence="4 5">SMC257</strain>
    </source>
</reference>
<comment type="similarity">
    <text evidence="1">Belongs to the short-chain dehydrogenases/reductases (SDR) family.</text>
</comment>
<accession>A0A7Y6I5B8</accession>
<dbReference type="GO" id="GO:0016491">
    <property type="term" value="F:oxidoreductase activity"/>
    <property type="evidence" value="ECO:0007669"/>
    <property type="project" value="UniProtKB-KW"/>
</dbReference>
<evidence type="ECO:0000313" key="4">
    <source>
        <dbReference type="EMBL" id="NUW31015.1"/>
    </source>
</evidence>
<dbReference type="PANTHER" id="PTHR43391:SF94">
    <property type="entry name" value="OXIDOREDUCTASE-RELATED"/>
    <property type="match status" value="1"/>
</dbReference>
<evidence type="ECO:0000313" key="5">
    <source>
        <dbReference type="Proteomes" id="UP000586042"/>
    </source>
</evidence>
<sequence length="230" mass="23929">MGCALTVCPVKTTLITGGSSGIGLALARRLVADGQAVAVTGRDETRLAQVPGVLRLPGDATDHDSVRDAVEATVKEYGRLDHVVANAGFSTHGPFTETDPDRLRDMVLTNVLGPALLVKAALPALRETRGRIVLIGSVAGFRHAPGNMYSVTKWAVTALAENTRLLVTGDGVGVTLIAPGRVDTAFWPDGRPDGPLLTAENIADAVAWAMAQPEGVDVNTVVVRPTGQPA</sequence>
<comment type="caution">
    <text evidence="4">The sequence shown here is derived from an EMBL/GenBank/DDBJ whole genome shotgun (WGS) entry which is preliminary data.</text>
</comment>
<name>A0A7Y6I5B8_9ACTN</name>
<keyword evidence="2" id="KW-0560">Oxidoreductase</keyword>
<proteinExistence type="inferred from homology"/>
<keyword evidence="5" id="KW-1185">Reference proteome</keyword>
<evidence type="ECO:0000256" key="2">
    <source>
        <dbReference type="ARBA" id="ARBA00023002"/>
    </source>
</evidence>
<organism evidence="4 5">
    <name type="scientific">Nonomuraea montanisoli</name>
    <dbReference type="NCBI Taxonomy" id="2741721"/>
    <lineage>
        <taxon>Bacteria</taxon>
        <taxon>Bacillati</taxon>
        <taxon>Actinomycetota</taxon>
        <taxon>Actinomycetes</taxon>
        <taxon>Streptosporangiales</taxon>
        <taxon>Streptosporangiaceae</taxon>
        <taxon>Nonomuraea</taxon>
    </lineage>
</organism>
<dbReference type="InterPro" id="IPR036291">
    <property type="entry name" value="NAD(P)-bd_dom_sf"/>
</dbReference>
<dbReference type="Gene3D" id="3.40.50.720">
    <property type="entry name" value="NAD(P)-binding Rossmann-like Domain"/>
    <property type="match status" value="1"/>
</dbReference>
<protein>
    <submittedName>
        <fullName evidence="4">SDR family oxidoreductase</fullName>
    </submittedName>
</protein>
<dbReference type="PANTHER" id="PTHR43391">
    <property type="entry name" value="RETINOL DEHYDROGENASE-RELATED"/>
    <property type="match status" value="1"/>
</dbReference>
<dbReference type="Proteomes" id="UP000586042">
    <property type="component" value="Unassembled WGS sequence"/>
</dbReference>
<evidence type="ECO:0000256" key="1">
    <source>
        <dbReference type="ARBA" id="ARBA00006484"/>
    </source>
</evidence>
<feature type="domain" description="Ketoreductase" evidence="3">
    <location>
        <begin position="11"/>
        <end position="185"/>
    </location>
</feature>
<dbReference type="InterPro" id="IPR057326">
    <property type="entry name" value="KR_dom"/>
</dbReference>
<dbReference type="InterPro" id="IPR002347">
    <property type="entry name" value="SDR_fam"/>
</dbReference>
<dbReference type="EMBL" id="JABWGN010000002">
    <property type="protein sequence ID" value="NUW31015.1"/>
    <property type="molecule type" value="Genomic_DNA"/>
</dbReference>
<evidence type="ECO:0000259" key="3">
    <source>
        <dbReference type="SMART" id="SM00822"/>
    </source>
</evidence>
<dbReference type="PRINTS" id="PR00081">
    <property type="entry name" value="GDHRDH"/>
</dbReference>
<dbReference type="SMART" id="SM00822">
    <property type="entry name" value="PKS_KR"/>
    <property type="match status" value="1"/>
</dbReference>
<dbReference type="CDD" id="cd05233">
    <property type="entry name" value="SDR_c"/>
    <property type="match status" value="1"/>
</dbReference>